<dbReference type="Gene3D" id="1.10.260.40">
    <property type="entry name" value="lambda repressor-like DNA-binding domains"/>
    <property type="match status" value="1"/>
</dbReference>
<dbReference type="PANTHER" id="PTHR37301:SF1">
    <property type="entry name" value="DNA-BINDING PROTEIN"/>
    <property type="match status" value="1"/>
</dbReference>
<dbReference type="STRING" id="37658.SAMN05661086_03679"/>
<name>A0A1I6LZ16_9FIRM</name>
<proteinExistence type="predicted"/>
<feature type="domain" description="HTH cro/C1-type" evidence="1">
    <location>
        <begin position="6"/>
        <end position="61"/>
    </location>
</feature>
<dbReference type="Pfam" id="PF13443">
    <property type="entry name" value="HTH_26"/>
    <property type="match status" value="1"/>
</dbReference>
<reference evidence="2 3" key="1">
    <citation type="submission" date="2016-10" db="EMBL/GenBank/DDBJ databases">
        <authorList>
            <person name="de Groot N.N."/>
        </authorList>
    </citation>
    <scope>NUCLEOTIDE SEQUENCE [LARGE SCALE GENOMIC DNA]</scope>
    <source>
        <strain evidence="2 3">743A</strain>
    </source>
</reference>
<dbReference type="OrthoDB" id="9804186at2"/>
<accession>A0A1I6LZ16</accession>
<dbReference type="RefSeq" id="WP_092564342.1">
    <property type="nucleotide sequence ID" value="NZ_FOYZ01000027.1"/>
</dbReference>
<dbReference type="InterPro" id="IPR010982">
    <property type="entry name" value="Lambda_DNA-bd_dom_sf"/>
</dbReference>
<dbReference type="CDD" id="cd00093">
    <property type="entry name" value="HTH_XRE"/>
    <property type="match status" value="1"/>
</dbReference>
<organism evidence="2 3">
    <name type="scientific">Anaeromicropila populeti</name>
    <dbReference type="NCBI Taxonomy" id="37658"/>
    <lineage>
        <taxon>Bacteria</taxon>
        <taxon>Bacillati</taxon>
        <taxon>Bacillota</taxon>
        <taxon>Clostridia</taxon>
        <taxon>Lachnospirales</taxon>
        <taxon>Lachnospiraceae</taxon>
        <taxon>Anaeromicropila</taxon>
    </lineage>
</organism>
<dbReference type="Proteomes" id="UP000199659">
    <property type="component" value="Unassembled WGS sequence"/>
</dbReference>
<evidence type="ECO:0000313" key="3">
    <source>
        <dbReference type="Proteomes" id="UP000199659"/>
    </source>
</evidence>
<dbReference type="SMART" id="SM00530">
    <property type="entry name" value="HTH_XRE"/>
    <property type="match status" value="1"/>
</dbReference>
<protein>
    <submittedName>
        <fullName evidence="2">Putative transcriptional regulator</fullName>
    </submittedName>
</protein>
<dbReference type="EMBL" id="FOYZ01000027">
    <property type="protein sequence ID" value="SFS08687.1"/>
    <property type="molecule type" value="Genomic_DNA"/>
</dbReference>
<dbReference type="GO" id="GO:0003677">
    <property type="term" value="F:DNA binding"/>
    <property type="evidence" value="ECO:0007669"/>
    <property type="project" value="InterPro"/>
</dbReference>
<sequence>MIKIKLSELLGKNKMTRKALAELVGVRPNTIGDLYHEKVKRVDLDLLNNICKVFDCDLSDLLEYQADKEKK</sequence>
<evidence type="ECO:0000259" key="1">
    <source>
        <dbReference type="PROSITE" id="PS50943"/>
    </source>
</evidence>
<dbReference type="PROSITE" id="PS50943">
    <property type="entry name" value="HTH_CROC1"/>
    <property type="match status" value="1"/>
</dbReference>
<dbReference type="PANTHER" id="PTHR37301">
    <property type="entry name" value="DNA-BINDING PROTEIN-RELATED"/>
    <property type="match status" value="1"/>
</dbReference>
<dbReference type="AlphaFoldDB" id="A0A1I6LZ16"/>
<keyword evidence="3" id="KW-1185">Reference proteome</keyword>
<dbReference type="InterPro" id="IPR001387">
    <property type="entry name" value="Cro/C1-type_HTH"/>
</dbReference>
<evidence type="ECO:0000313" key="2">
    <source>
        <dbReference type="EMBL" id="SFS08687.1"/>
    </source>
</evidence>
<gene>
    <name evidence="2" type="ORF">SAMN05661086_03679</name>
</gene>
<dbReference type="SUPFAM" id="SSF47413">
    <property type="entry name" value="lambda repressor-like DNA-binding domains"/>
    <property type="match status" value="1"/>
</dbReference>